<keyword evidence="1" id="KW-1133">Transmembrane helix</keyword>
<dbReference type="InterPro" id="IPR007047">
    <property type="entry name" value="Flp_Fap"/>
</dbReference>
<protein>
    <submittedName>
        <fullName evidence="2">Flp/Fap pilin component</fullName>
    </submittedName>
</protein>
<gene>
    <name evidence="2" type="ordered locus">Mpop_2617</name>
</gene>
<dbReference type="Pfam" id="PF04964">
    <property type="entry name" value="Flp_Fap"/>
    <property type="match status" value="1"/>
</dbReference>
<evidence type="ECO:0000256" key="1">
    <source>
        <dbReference type="SAM" id="Phobius"/>
    </source>
</evidence>
<dbReference type="AlphaFoldDB" id="B1ZC78"/>
<dbReference type="HOGENOM" id="CLU_171854_6_1_5"/>
<organism evidence="2 3">
    <name type="scientific">Methylorubrum populi (strain ATCC BAA-705 / NCIMB 13946 / BJ001)</name>
    <name type="common">Methylobacterium populi</name>
    <dbReference type="NCBI Taxonomy" id="441620"/>
    <lineage>
        <taxon>Bacteria</taxon>
        <taxon>Pseudomonadati</taxon>
        <taxon>Pseudomonadota</taxon>
        <taxon>Alphaproteobacteria</taxon>
        <taxon>Hyphomicrobiales</taxon>
        <taxon>Methylobacteriaceae</taxon>
        <taxon>Methylorubrum</taxon>
    </lineage>
</organism>
<evidence type="ECO:0000313" key="2">
    <source>
        <dbReference type="EMBL" id="ACB80774.1"/>
    </source>
</evidence>
<dbReference type="KEGG" id="mpo:Mpop_2617"/>
<feature type="transmembrane region" description="Helical" evidence="1">
    <location>
        <begin position="21"/>
        <end position="42"/>
    </location>
</feature>
<proteinExistence type="predicted"/>
<evidence type="ECO:0000313" key="3">
    <source>
        <dbReference type="Proteomes" id="UP000007136"/>
    </source>
</evidence>
<keyword evidence="1" id="KW-0812">Transmembrane</keyword>
<name>B1ZC78_METPB</name>
<accession>B1ZC78</accession>
<keyword evidence="1" id="KW-0472">Membrane</keyword>
<dbReference type="Proteomes" id="UP000007136">
    <property type="component" value="Chromosome"/>
</dbReference>
<dbReference type="EMBL" id="CP001029">
    <property type="protein sequence ID" value="ACB80774.1"/>
    <property type="molecule type" value="Genomic_DNA"/>
</dbReference>
<reference evidence="2" key="1">
    <citation type="submission" date="2008-04" db="EMBL/GenBank/DDBJ databases">
        <title>Complete sequence of chromosome of Methylobacterium populi BJ001.</title>
        <authorList>
            <consortium name="US DOE Joint Genome Institute"/>
            <person name="Copeland A."/>
            <person name="Lucas S."/>
            <person name="Lapidus A."/>
            <person name="Glavina del Rio T."/>
            <person name="Dalin E."/>
            <person name="Tice H."/>
            <person name="Bruce D."/>
            <person name="Goodwin L."/>
            <person name="Pitluck S."/>
            <person name="Chertkov O."/>
            <person name="Brettin T."/>
            <person name="Detter J.C."/>
            <person name="Han C."/>
            <person name="Kuske C.R."/>
            <person name="Schmutz J."/>
            <person name="Larimer F."/>
            <person name="Land M."/>
            <person name="Hauser L."/>
            <person name="Kyrpides N."/>
            <person name="Mikhailova N."/>
            <person name="Marx C."/>
            <person name="Richardson P."/>
        </authorList>
    </citation>
    <scope>NUCLEOTIDE SEQUENCE [LARGE SCALE GENOMIC DNA]</scope>
    <source>
        <strain evidence="2">BJ001</strain>
    </source>
</reference>
<sequence length="60" mass="6356">MITLLRDAAGRMSQHDGGATAIEYGLVCTFVALAILVGLQSFGSTLTEVFPKVVSFPILE</sequence>